<comment type="similarity">
    <text evidence="3">Belongs to the krueppel C2H2-type zinc-finger protein family.</text>
</comment>
<dbReference type="Proteomes" id="UP000228934">
    <property type="component" value="Unassembled WGS sequence"/>
</dbReference>
<organism evidence="15 16">
    <name type="scientific">Aquarana catesbeiana</name>
    <name type="common">American bullfrog</name>
    <name type="synonym">Rana catesbeiana</name>
    <dbReference type="NCBI Taxonomy" id="8400"/>
    <lineage>
        <taxon>Eukaryota</taxon>
        <taxon>Metazoa</taxon>
        <taxon>Chordata</taxon>
        <taxon>Craniata</taxon>
        <taxon>Vertebrata</taxon>
        <taxon>Euteleostomi</taxon>
        <taxon>Amphibia</taxon>
        <taxon>Batrachia</taxon>
        <taxon>Anura</taxon>
        <taxon>Neobatrachia</taxon>
        <taxon>Ranoidea</taxon>
        <taxon>Ranidae</taxon>
        <taxon>Aquarana</taxon>
    </lineage>
</organism>
<keyword evidence="6 12" id="KW-0863">Zinc-finger</keyword>
<name>A0A2G9R737_AQUCT</name>
<dbReference type="PANTHER" id="PTHR24393">
    <property type="entry name" value="ZINC FINGER PROTEIN"/>
    <property type="match status" value="1"/>
</dbReference>
<dbReference type="FunFam" id="3.30.160.60:FF:001009">
    <property type="entry name" value="Zinc finger protein 26"/>
    <property type="match status" value="1"/>
</dbReference>
<evidence type="ECO:0000256" key="13">
    <source>
        <dbReference type="SAM" id="MobiDB-lite"/>
    </source>
</evidence>
<dbReference type="SMART" id="SM00355">
    <property type="entry name" value="ZnF_C2H2"/>
    <property type="match status" value="5"/>
</dbReference>
<dbReference type="OrthoDB" id="3437960at2759"/>
<evidence type="ECO:0000256" key="3">
    <source>
        <dbReference type="ARBA" id="ARBA00006991"/>
    </source>
</evidence>
<dbReference type="FunFam" id="3.30.160.60:FF:002343">
    <property type="entry name" value="Zinc finger protein 33A"/>
    <property type="match status" value="1"/>
</dbReference>
<evidence type="ECO:0000256" key="11">
    <source>
        <dbReference type="ARBA" id="ARBA00023242"/>
    </source>
</evidence>
<dbReference type="FunFam" id="3.30.160.60:FF:000739">
    <property type="entry name" value="Zgc:171418 protein"/>
    <property type="match status" value="1"/>
</dbReference>
<keyword evidence="16" id="KW-1185">Reference proteome</keyword>
<evidence type="ECO:0000256" key="10">
    <source>
        <dbReference type="ARBA" id="ARBA00023163"/>
    </source>
</evidence>
<protein>
    <recommendedName>
        <fullName evidence="14">C2H2-type domain-containing protein</fullName>
    </recommendedName>
</protein>
<dbReference type="PANTHER" id="PTHR24393:SF158">
    <property type="entry name" value="C2H2-TYPE DOMAIN-CONTAINING PROTEIN"/>
    <property type="match status" value="1"/>
</dbReference>
<sequence>HERLHTGEKSLSCLECGKCFLEKSSLYNHQRSHTASYTPIGFSAASDFCGKGARLDFVLHTHVTQLSANKHERSDVLDVLRADNEEVQLSGATLWAPSANFRVGRSLEPQTVRDGAGPSYSSYPEEPQTVRNGAGPSYSSYPEEPQTVRDGAVFPTDKRFSCTECGKCFRFHSRLVVHKRSHMGGKPYSCSECGKCFSVKSSLHTHQRLHTREEPHSCLECRKCFSEKSELVIHQRSHTGEKPYSCPECGKCFSQKSNLQRHQISHKGEKPYSC</sequence>
<feature type="domain" description="C2H2-type" evidence="14">
    <location>
        <begin position="244"/>
        <end position="271"/>
    </location>
</feature>
<dbReference type="AlphaFoldDB" id="A0A2G9R737"/>
<dbReference type="SUPFAM" id="SSF57667">
    <property type="entry name" value="beta-beta-alpha zinc fingers"/>
    <property type="match status" value="3"/>
</dbReference>
<keyword evidence="8" id="KW-0805">Transcription regulation</keyword>
<dbReference type="GO" id="GO:0005634">
    <property type="term" value="C:nucleus"/>
    <property type="evidence" value="ECO:0007669"/>
    <property type="project" value="UniProtKB-SubCell"/>
</dbReference>
<feature type="non-terminal residue" evidence="15">
    <location>
        <position position="1"/>
    </location>
</feature>
<evidence type="ECO:0000256" key="8">
    <source>
        <dbReference type="ARBA" id="ARBA00023015"/>
    </source>
</evidence>
<feature type="region of interest" description="Disordered" evidence="13">
    <location>
        <begin position="106"/>
        <end position="148"/>
    </location>
</feature>
<feature type="domain" description="C2H2-type" evidence="14">
    <location>
        <begin position="216"/>
        <end position="243"/>
    </location>
</feature>
<evidence type="ECO:0000256" key="9">
    <source>
        <dbReference type="ARBA" id="ARBA00023125"/>
    </source>
</evidence>
<evidence type="ECO:0000259" key="14">
    <source>
        <dbReference type="PROSITE" id="PS50157"/>
    </source>
</evidence>
<keyword evidence="4" id="KW-0479">Metal-binding</keyword>
<evidence type="ECO:0000256" key="5">
    <source>
        <dbReference type="ARBA" id="ARBA00022737"/>
    </source>
</evidence>
<proteinExistence type="inferred from homology"/>
<accession>A0A2G9R737</accession>
<dbReference type="PROSITE" id="PS50157">
    <property type="entry name" value="ZINC_FINGER_C2H2_2"/>
    <property type="match status" value="5"/>
</dbReference>
<dbReference type="FunFam" id="3.30.160.60:FF:001119">
    <property type="entry name" value="zinc finger protein 408"/>
    <property type="match status" value="1"/>
</dbReference>
<evidence type="ECO:0000256" key="1">
    <source>
        <dbReference type="ARBA" id="ARBA00003767"/>
    </source>
</evidence>
<keyword evidence="5" id="KW-0677">Repeat</keyword>
<dbReference type="FunFam" id="3.30.160.60:FF:001007">
    <property type="entry name" value="Zinc finger protein 1184"/>
    <property type="match status" value="1"/>
</dbReference>
<dbReference type="InterPro" id="IPR036236">
    <property type="entry name" value="Znf_C2H2_sf"/>
</dbReference>
<evidence type="ECO:0000256" key="6">
    <source>
        <dbReference type="ARBA" id="ARBA00022771"/>
    </source>
</evidence>
<keyword evidence="9" id="KW-0238">DNA-binding</keyword>
<feature type="domain" description="C2H2-type" evidence="14">
    <location>
        <begin position="188"/>
        <end position="215"/>
    </location>
</feature>
<dbReference type="PROSITE" id="PS00028">
    <property type="entry name" value="ZINC_FINGER_C2H2_1"/>
    <property type="match status" value="5"/>
</dbReference>
<evidence type="ECO:0000256" key="4">
    <source>
        <dbReference type="ARBA" id="ARBA00022723"/>
    </source>
</evidence>
<dbReference type="GO" id="GO:0001228">
    <property type="term" value="F:DNA-binding transcription activator activity, RNA polymerase II-specific"/>
    <property type="evidence" value="ECO:0007669"/>
    <property type="project" value="TreeGrafter"/>
</dbReference>
<dbReference type="InterPro" id="IPR013087">
    <property type="entry name" value="Znf_C2H2_type"/>
</dbReference>
<keyword evidence="7" id="KW-0862">Zinc</keyword>
<feature type="domain" description="C2H2-type" evidence="14">
    <location>
        <begin position="160"/>
        <end position="187"/>
    </location>
</feature>
<evidence type="ECO:0000313" key="15">
    <source>
        <dbReference type="EMBL" id="PIO23680.1"/>
    </source>
</evidence>
<evidence type="ECO:0000256" key="2">
    <source>
        <dbReference type="ARBA" id="ARBA00004123"/>
    </source>
</evidence>
<feature type="non-terminal residue" evidence="15">
    <location>
        <position position="274"/>
    </location>
</feature>
<dbReference type="Pfam" id="PF00096">
    <property type="entry name" value="zf-C2H2"/>
    <property type="match status" value="5"/>
</dbReference>
<evidence type="ECO:0000313" key="16">
    <source>
        <dbReference type="Proteomes" id="UP000228934"/>
    </source>
</evidence>
<dbReference type="GO" id="GO:0008270">
    <property type="term" value="F:zinc ion binding"/>
    <property type="evidence" value="ECO:0007669"/>
    <property type="project" value="UniProtKB-KW"/>
</dbReference>
<comment type="function">
    <text evidence="1">May be involved in transcriptional regulation.</text>
</comment>
<dbReference type="Gene3D" id="3.30.160.60">
    <property type="entry name" value="Classic Zinc Finger"/>
    <property type="match status" value="5"/>
</dbReference>
<comment type="subcellular location">
    <subcellularLocation>
        <location evidence="2">Nucleus</location>
    </subcellularLocation>
</comment>
<gene>
    <name evidence="15" type="ORF">AB205_0051010</name>
</gene>
<evidence type="ECO:0000256" key="7">
    <source>
        <dbReference type="ARBA" id="ARBA00022833"/>
    </source>
</evidence>
<evidence type="ECO:0000256" key="12">
    <source>
        <dbReference type="PROSITE-ProRule" id="PRU00042"/>
    </source>
</evidence>
<keyword evidence="11" id="KW-0539">Nucleus</keyword>
<dbReference type="EMBL" id="KV961902">
    <property type="protein sequence ID" value="PIO23680.1"/>
    <property type="molecule type" value="Genomic_DNA"/>
</dbReference>
<reference evidence="16" key="1">
    <citation type="journal article" date="2017" name="Nat. Commun.">
        <title>The North American bullfrog draft genome provides insight into hormonal regulation of long noncoding RNA.</title>
        <authorList>
            <person name="Hammond S.A."/>
            <person name="Warren R.L."/>
            <person name="Vandervalk B.P."/>
            <person name="Kucuk E."/>
            <person name="Khan H."/>
            <person name="Gibb E.A."/>
            <person name="Pandoh P."/>
            <person name="Kirk H."/>
            <person name="Zhao Y."/>
            <person name="Jones M."/>
            <person name="Mungall A.J."/>
            <person name="Coope R."/>
            <person name="Pleasance S."/>
            <person name="Moore R.A."/>
            <person name="Holt R.A."/>
            <person name="Round J.M."/>
            <person name="Ohora S."/>
            <person name="Walle B.V."/>
            <person name="Veldhoen N."/>
            <person name="Helbing C.C."/>
            <person name="Birol I."/>
        </authorList>
    </citation>
    <scope>NUCLEOTIDE SEQUENCE [LARGE SCALE GENOMIC DNA]</scope>
</reference>
<keyword evidence="10" id="KW-0804">Transcription</keyword>
<feature type="domain" description="C2H2-type" evidence="14">
    <location>
        <begin position="11"/>
        <end position="38"/>
    </location>
</feature>
<dbReference type="GO" id="GO:0000978">
    <property type="term" value="F:RNA polymerase II cis-regulatory region sequence-specific DNA binding"/>
    <property type="evidence" value="ECO:0007669"/>
    <property type="project" value="TreeGrafter"/>
</dbReference>